<proteinExistence type="inferred from homology"/>
<feature type="chain" id="PRO_5041718078" description="Heme-binding protein 1" evidence="14">
    <location>
        <begin position="21"/>
        <end position="1095"/>
    </location>
</feature>
<keyword evidence="6 13" id="KW-0812">Transmembrane</keyword>
<feature type="transmembrane region" description="Helical" evidence="13">
    <location>
        <begin position="593"/>
        <end position="611"/>
    </location>
</feature>
<dbReference type="InterPro" id="IPR053937">
    <property type="entry name" value="GOST_TM"/>
</dbReference>
<dbReference type="GO" id="GO:0005794">
    <property type="term" value="C:Golgi apparatus"/>
    <property type="evidence" value="ECO:0007669"/>
    <property type="project" value="TreeGrafter"/>
</dbReference>
<dbReference type="InterPro" id="IPR006917">
    <property type="entry name" value="SOUL_heme-bd"/>
</dbReference>
<feature type="transmembrane region" description="Helical" evidence="13">
    <location>
        <begin position="489"/>
        <end position="509"/>
    </location>
</feature>
<feature type="compositionally biased region" description="Low complexity" evidence="12">
    <location>
        <begin position="150"/>
        <end position="163"/>
    </location>
</feature>
<dbReference type="Proteomes" id="UP001187315">
    <property type="component" value="Unassembled WGS sequence"/>
</dbReference>
<dbReference type="PANTHER" id="PTHR21229">
    <property type="entry name" value="LUNG SEVEN TRANSMEMBRANE RECEPTOR"/>
    <property type="match status" value="1"/>
</dbReference>
<feature type="region of interest" description="Disordered" evidence="12">
    <location>
        <begin position="132"/>
        <end position="408"/>
    </location>
</feature>
<keyword evidence="5" id="KW-0963">Cytoplasm</keyword>
<name>A0AA88IQ76_TACVA</name>
<organism evidence="16 17">
    <name type="scientific">Tachysurus vachellii</name>
    <name type="common">Darkbarbel catfish</name>
    <name type="synonym">Pelteobagrus vachellii</name>
    <dbReference type="NCBI Taxonomy" id="175792"/>
    <lineage>
        <taxon>Eukaryota</taxon>
        <taxon>Metazoa</taxon>
        <taxon>Chordata</taxon>
        <taxon>Craniata</taxon>
        <taxon>Vertebrata</taxon>
        <taxon>Euteleostomi</taxon>
        <taxon>Actinopterygii</taxon>
        <taxon>Neopterygii</taxon>
        <taxon>Teleostei</taxon>
        <taxon>Ostariophysi</taxon>
        <taxon>Siluriformes</taxon>
        <taxon>Bagridae</taxon>
        <taxon>Tachysurus</taxon>
    </lineage>
</organism>
<evidence type="ECO:0000256" key="13">
    <source>
        <dbReference type="SAM" id="Phobius"/>
    </source>
</evidence>
<evidence type="ECO:0000256" key="7">
    <source>
        <dbReference type="ARBA" id="ARBA00022729"/>
    </source>
</evidence>
<evidence type="ECO:0000256" key="11">
    <source>
        <dbReference type="ARBA" id="ARBA00040755"/>
    </source>
</evidence>
<evidence type="ECO:0000256" key="12">
    <source>
        <dbReference type="SAM" id="MobiDB-lite"/>
    </source>
</evidence>
<evidence type="ECO:0000313" key="17">
    <source>
        <dbReference type="Proteomes" id="UP001187315"/>
    </source>
</evidence>
<accession>A0AA88IQ76</accession>
<evidence type="ECO:0000256" key="3">
    <source>
        <dbReference type="ARBA" id="ARBA00009817"/>
    </source>
</evidence>
<feature type="transmembrane region" description="Helical" evidence="13">
    <location>
        <begin position="623"/>
        <end position="645"/>
    </location>
</feature>
<feature type="transmembrane region" description="Helical" evidence="13">
    <location>
        <begin position="705"/>
        <end position="722"/>
    </location>
</feature>
<feature type="compositionally biased region" description="Basic and acidic residues" evidence="12">
    <location>
        <begin position="164"/>
        <end position="404"/>
    </location>
</feature>
<feature type="transmembrane region" description="Helical" evidence="13">
    <location>
        <begin position="767"/>
        <end position="794"/>
    </location>
</feature>
<dbReference type="Pfam" id="PF04832">
    <property type="entry name" value="SOUL"/>
    <property type="match status" value="1"/>
</dbReference>
<evidence type="ECO:0000256" key="9">
    <source>
        <dbReference type="ARBA" id="ARBA00023136"/>
    </source>
</evidence>
<feature type="transmembrane region" description="Helical" evidence="13">
    <location>
        <begin position="521"/>
        <end position="543"/>
    </location>
</feature>
<evidence type="ECO:0000259" key="15">
    <source>
        <dbReference type="Pfam" id="PF06814"/>
    </source>
</evidence>
<dbReference type="Gene3D" id="3.20.80.10">
    <property type="entry name" value="Regulatory factor, effector binding domain"/>
    <property type="match status" value="1"/>
</dbReference>
<comment type="similarity">
    <text evidence="3">Belongs to the HEBP family.</text>
</comment>
<comment type="function">
    <text evidence="10">May bind free porphyrinogens that may be present in the cell and thus facilitate removal of these potentially toxic compound. Binds with a high affinity to one molecule of heme or porphyrins. It binds metalloporphyrins, free porphyrins and N-methylprotoporphyrin with similar affinities.</text>
</comment>
<feature type="compositionally biased region" description="Low complexity" evidence="12">
    <location>
        <begin position="1034"/>
        <end position="1089"/>
    </location>
</feature>
<dbReference type="Pfam" id="PF06814">
    <property type="entry name" value="GOST_TM"/>
    <property type="match status" value="1"/>
</dbReference>
<feature type="transmembrane region" description="Helical" evidence="13">
    <location>
        <begin position="673"/>
        <end position="693"/>
    </location>
</feature>
<dbReference type="GO" id="GO:0016020">
    <property type="term" value="C:membrane"/>
    <property type="evidence" value="ECO:0007669"/>
    <property type="project" value="UniProtKB-SubCell"/>
</dbReference>
<dbReference type="EMBL" id="JAVHJS010000024">
    <property type="protein sequence ID" value="KAK2818339.1"/>
    <property type="molecule type" value="Genomic_DNA"/>
</dbReference>
<keyword evidence="9 13" id="KW-0472">Membrane</keyword>
<evidence type="ECO:0000256" key="1">
    <source>
        <dbReference type="ARBA" id="ARBA00004141"/>
    </source>
</evidence>
<sequence length="1095" mass="119284">MILHRVVYGLLSVLVCLSDARIHHLTLKNETRFLVHLNTFGYFANGTLEVKMLSLQLPKENNGDPPSHMMGFSLARSRVNGVLSYTTEDTDQCMLLKPKNDDNMVLFLIDPRKKRVSVKSFGVKDSTLQARLDGEASVSRKKRDEPRLKPANGQNPEENNAENGNKEKESKEPASKVKGSEDLAIKGKGSEDTASKGKGSEDPASKGKGSEDPASKGKGSEDSASKGKGSEDPASKGKGSEDSASKGKGSEDTASKGKGSEDSASKGKGSEDTASKGKGSEDTVSKGKGSEDPASKGKGSEDTASKGKGSEDTVSKGKGSEDTASKGKGSEDTVSKGKGSEDTASKGKGSEDTASKGKGSEDTASKGKGSEDTASKGKGSEDTASKGKGSEEKKNENPPKEDPAVKTTSLIQLKNINNVTLVLDQHEDTYNFTFYFIMGAQDQGLYNLNFHYCSSSRPGAISPYSLSVEIKERNPDGFLSAADLPLPRLYISMAALFLMAAIIWTSTLLKHKYSVFKIHWLMAALTYTKAVSLVFHSINYHFINMEGHPIEGWAVMYYITHLLKGALLFITLALIGTGFAFIKYILSDKEKKIFMIVIPLQVLANVAYIIIEETEEGSSEYALWREILFLVDLICCGAILFPVVWSIRHLQEASTTDGKAAMNLEKLKLFRHYYVMIVCYIYFTRIIAILLKVTVPFQWQWCQEFLIEVSTLVFFVLTGFKFRPASNNPYLQLPQDEEDLEMDEVVTESGVLEGISKTQTERSSVTVIFIFITTEPVSMLLLRCIVYLTLLLVAESGVGSSNSTSSYCTESKECLQFELVCQTDEYEVRHYSPTRWVSTDAEAYLMGVGAAMAFRRLYQYITGTNQAGIQMEMTAPVLVEVPEETHTWEPALYTLSFLLPSVFQSERPPDPIDDKLYFTEMPEMNVYVRSYGGWMLSVSSRLHTHLLTKELQRVNADYNHTHHYAVGYDSPLKLLHRHNEVWYLVNGEPVCNGTMNEPPQNTTAITATSNTTLTATASTANSSTTASTANSFTTASTANSSTTASTANSSTTASTANSFTTASTANSSTTASTANSFTTASTANSSVATDPTATE</sequence>
<dbReference type="FunFam" id="3.20.80.10:FF:000003">
    <property type="entry name" value="Heme-binding protein 1"/>
    <property type="match status" value="1"/>
</dbReference>
<gene>
    <name evidence="16" type="ORF">Q7C36_022272</name>
</gene>
<comment type="subunit">
    <text evidence="4">Monomer.</text>
</comment>
<evidence type="ECO:0000256" key="14">
    <source>
        <dbReference type="SAM" id="SignalP"/>
    </source>
</evidence>
<comment type="caution">
    <text evidence="16">The sequence shown here is derived from an EMBL/GenBank/DDBJ whole genome shotgun (WGS) entry which is preliminary data.</text>
</comment>
<evidence type="ECO:0000256" key="5">
    <source>
        <dbReference type="ARBA" id="ARBA00022490"/>
    </source>
</evidence>
<reference evidence="16" key="1">
    <citation type="submission" date="2023-08" db="EMBL/GenBank/DDBJ databases">
        <title>Pelteobagrus vachellii genome.</title>
        <authorList>
            <person name="Liu H."/>
        </authorList>
    </citation>
    <scope>NUCLEOTIDE SEQUENCE</scope>
    <source>
        <strain evidence="16">PRFRI_2022a</strain>
        <tissue evidence="16">Muscle</tissue>
    </source>
</reference>
<keyword evidence="8 13" id="KW-1133">Transmembrane helix</keyword>
<evidence type="ECO:0000313" key="16">
    <source>
        <dbReference type="EMBL" id="KAK2818339.1"/>
    </source>
</evidence>
<feature type="transmembrane region" description="Helical" evidence="13">
    <location>
        <begin position="555"/>
        <end position="581"/>
    </location>
</feature>
<comment type="subcellular location">
    <subcellularLocation>
        <location evidence="2">Cytoplasm</location>
    </subcellularLocation>
    <subcellularLocation>
        <location evidence="1">Membrane</location>
        <topology evidence="1">Multi-pass membrane protein</topology>
    </subcellularLocation>
</comment>
<keyword evidence="7 14" id="KW-0732">Signal</keyword>
<dbReference type="SUPFAM" id="SSF55136">
    <property type="entry name" value="Probable bacterial effector-binding domain"/>
    <property type="match status" value="1"/>
</dbReference>
<evidence type="ECO:0000256" key="8">
    <source>
        <dbReference type="ARBA" id="ARBA00022989"/>
    </source>
</evidence>
<evidence type="ECO:0000256" key="2">
    <source>
        <dbReference type="ARBA" id="ARBA00004496"/>
    </source>
</evidence>
<feature type="region of interest" description="Disordered" evidence="12">
    <location>
        <begin position="1034"/>
        <end position="1095"/>
    </location>
</feature>
<dbReference type="AlphaFoldDB" id="A0AA88IQ76"/>
<evidence type="ECO:0000256" key="4">
    <source>
        <dbReference type="ARBA" id="ARBA00011245"/>
    </source>
</evidence>
<feature type="signal peptide" evidence="14">
    <location>
        <begin position="1"/>
        <end position="20"/>
    </location>
</feature>
<keyword evidence="17" id="KW-1185">Reference proteome</keyword>
<dbReference type="InterPro" id="IPR011256">
    <property type="entry name" value="Reg_factor_effector_dom_sf"/>
</dbReference>
<evidence type="ECO:0000256" key="10">
    <source>
        <dbReference type="ARBA" id="ARBA00037673"/>
    </source>
</evidence>
<protein>
    <recommendedName>
        <fullName evidence="11">Heme-binding protein 1</fullName>
    </recommendedName>
</protein>
<dbReference type="InterPro" id="IPR009637">
    <property type="entry name" value="GPR107/GPR108-like"/>
</dbReference>
<feature type="domain" description="GOST seven transmembrane" evidence="15">
    <location>
        <begin position="485"/>
        <end position="729"/>
    </location>
</feature>
<dbReference type="PANTHER" id="PTHR21229:SF11">
    <property type="entry name" value="PROTEIN GPR108"/>
    <property type="match status" value="1"/>
</dbReference>
<evidence type="ECO:0000256" key="6">
    <source>
        <dbReference type="ARBA" id="ARBA00022692"/>
    </source>
</evidence>